<dbReference type="InterPro" id="IPR039437">
    <property type="entry name" value="FrzH/put_lumazine-bd"/>
</dbReference>
<dbReference type="SUPFAM" id="SSF54427">
    <property type="entry name" value="NTF2-like"/>
    <property type="match status" value="1"/>
</dbReference>
<gene>
    <name evidence="2" type="ORF">GO816_04165</name>
</gene>
<evidence type="ECO:0000313" key="2">
    <source>
        <dbReference type="EMBL" id="MVN90313.1"/>
    </source>
</evidence>
<protein>
    <recommendedName>
        <fullName evidence="4">Lumazine-binding protein</fullName>
    </recommendedName>
</protein>
<dbReference type="AlphaFoldDB" id="A0A6I4IPN2"/>
<reference evidence="2 3" key="1">
    <citation type="submission" date="2019-12" db="EMBL/GenBank/DDBJ databases">
        <title>Mucilaginibacter sp. HME9299 genome sequencing and assembly.</title>
        <authorList>
            <person name="Kang H."/>
            <person name="Kim H."/>
            <person name="Joh K."/>
        </authorList>
    </citation>
    <scope>NUCLEOTIDE SEQUENCE [LARGE SCALE GENOMIC DNA]</scope>
    <source>
        <strain evidence="2 3">HME9299</strain>
    </source>
</reference>
<keyword evidence="1" id="KW-0732">Signal</keyword>
<organism evidence="2 3">
    <name type="scientific">Mucilaginibacter aquatilis</name>
    <dbReference type="NCBI Taxonomy" id="1517760"/>
    <lineage>
        <taxon>Bacteria</taxon>
        <taxon>Pseudomonadati</taxon>
        <taxon>Bacteroidota</taxon>
        <taxon>Sphingobacteriia</taxon>
        <taxon>Sphingobacteriales</taxon>
        <taxon>Sphingobacteriaceae</taxon>
        <taxon>Mucilaginibacter</taxon>
    </lineage>
</organism>
<keyword evidence="3" id="KW-1185">Reference proteome</keyword>
<evidence type="ECO:0008006" key="4">
    <source>
        <dbReference type="Google" id="ProtNLM"/>
    </source>
</evidence>
<feature type="signal peptide" evidence="1">
    <location>
        <begin position="1"/>
        <end position="22"/>
    </location>
</feature>
<feature type="chain" id="PRO_5026026672" description="Lumazine-binding protein" evidence="1">
    <location>
        <begin position="23"/>
        <end position="141"/>
    </location>
</feature>
<dbReference type="OrthoDB" id="764454at2"/>
<proteinExistence type="predicted"/>
<evidence type="ECO:0000313" key="3">
    <source>
        <dbReference type="Proteomes" id="UP000434850"/>
    </source>
</evidence>
<dbReference type="Gene3D" id="3.10.450.50">
    <property type="match status" value="1"/>
</dbReference>
<dbReference type="Pfam" id="PF12893">
    <property type="entry name" value="Lumazine_bd_2"/>
    <property type="match status" value="1"/>
</dbReference>
<accession>A0A6I4IPN2</accession>
<name>A0A6I4IPN2_9SPHI</name>
<sequence>MKSLKSLVAGLALLVIVNVVKAEEPNVARLTKSYAVSTYVNMMTRGLNAGLSDVFESNAKINILRGKQVLSFSKAEMLTFAGDNKNIQQNCTTSVTEVESNADMAIVKVDMKYEKFTRTNYVTIANTGEGWKITNVYSVFK</sequence>
<dbReference type="InterPro" id="IPR032710">
    <property type="entry name" value="NTF2-like_dom_sf"/>
</dbReference>
<dbReference type="RefSeq" id="WP_157540075.1">
    <property type="nucleotide sequence ID" value="NZ_WQLA01000001.1"/>
</dbReference>
<evidence type="ECO:0000256" key="1">
    <source>
        <dbReference type="SAM" id="SignalP"/>
    </source>
</evidence>
<comment type="caution">
    <text evidence="2">The sequence shown here is derived from an EMBL/GenBank/DDBJ whole genome shotgun (WGS) entry which is preliminary data.</text>
</comment>
<dbReference type="Proteomes" id="UP000434850">
    <property type="component" value="Unassembled WGS sequence"/>
</dbReference>
<dbReference type="EMBL" id="WQLA01000001">
    <property type="protein sequence ID" value="MVN90313.1"/>
    <property type="molecule type" value="Genomic_DNA"/>
</dbReference>